<feature type="compositionally biased region" description="Acidic residues" evidence="1">
    <location>
        <begin position="560"/>
        <end position="573"/>
    </location>
</feature>
<protein>
    <submittedName>
        <fullName evidence="2">Uncharacterized protein</fullName>
    </submittedName>
</protein>
<organism evidence="2 3">
    <name type="scientific">Saccharopolyspora rectivirgula</name>
    <dbReference type="NCBI Taxonomy" id="28042"/>
    <lineage>
        <taxon>Bacteria</taxon>
        <taxon>Bacillati</taxon>
        <taxon>Actinomycetota</taxon>
        <taxon>Actinomycetes</taxon>
        <taxon>Pseudonocardiales</taxon>
        <taxon>Pseudonocardiaceae</taxon>
        <taxon>Saccharopolyspora</taxon>
    </lineage>
</organism>
<dbReference type="eggNOG" id="COG0457">
    <property type="taxonomic scope" value="Bacteria"/>
</dbReference>
<dbReference type="EMBL" id="JNVU01000029">
    <property type="protein sequence ID" value="KEI44101.1"/>
    <property type="molecule type" value="Genomic_DNA"/>
</dbReference>
<evidence type="ECO:0000313" key="2">
    <source>
        <dbReference type="EMBL" id="KEI44101.1"/>
    </source>
</evidence>
<accession>A0A073AXP4</accession>
<feature type="region of interest" description="Disordered" evidence="1">
    <location>
        <begin position="333"/>
        <end position="597"/>
    </location>
</feature>
<dbReference type="AlphaFoldDB" id="A0A073AXP4"/>
<sequence length="656" mass="69257">MRWRVPELALVLSDRAAALAKRSGDLPTWLRAEGLALFAANRLGRGVVTARRALTAVREAESAGEREIAAQLRVELAWCAGSACSHEVALRVIDPVLRSQQVDPELRAHGLLVVGSCLPSHHQDEERFAALDEAERLYAQLPAVNRDLVQVLQARVHVVRAGLHRRRGDFARAVEVVDSGTRLLRRLGDPAAEGGQVHAQLTYERVQGLLELGKRSEAVANARSVLAQPLRAASAVPTGWLGLVLAARVYLPEGNTPEAVRLLNDAAATAERYQLDELLTEALGTLSRLHEREGDYPAALAALRKAYSADRRWRGAVHAARLRLLEAFPGGADRAGDAQQPVFSAAGGSPAAAGVAREPAEVPAPRQELGSDTTASAPRFPGSDPDRAVEQPSGEEPATGSWPAVSPAESTDGAAASSDAAAERTTEVEVGGFPTEDSDARPDSGADVTTILPVIAVPAEPAEEPAEQQAAAVPQQQEEQASAEPAEAEGASESSGRRSKGRSLAEIQASLQLAELPKREGRRRRRAVEDTGVTPAVEMLARHRPGWAPSVAADDAPAADQEDAQGADAEADTEPAVRPVEAEAGGDSAEELSKDAGLAELLAEAMVAYENGRRQQKQGGAESSAGGRHSQPGATSTKSSTSEEELPARHRRAAME</sequence>
<dbReference type="Gene3D" id="1.25.40.10">
    <property type="entry name" value="Tetratricopeptide repeat domain"/>
    <property type="match status" value="1"/>
</dbReference>
<dbReference type="Proteomes" id="UP000031419">
    <property type="component" value="Unassembled WGS sequence"/>
</dbReference>
<gene>
    <name evidence="2" type="ORF">GU90_11525</name>
</gene>
<dbReference type="STRING" id="28042.GU90_11525"/>
<feature type="compositionally biased region" description="Low complexity" evidence="1">
    <location>
        <begin position="467"/>
        <end position="494"/>
    </location>
</feature>
<feature type="region of interest" description="Disordered" evidence="1">
    <location>
        <begin position="609"/>
        <end position="656"/>
    </location>
</feature>
<evidence type="ECO:0000256" key="1">
    <source>
        <dbReference type="SAM" id="MobiDB-lite"/>
    </source>
</evidence>
<name>A0A073AXP4_9PSEU</name>
<feature type="compositionally biased region" description="Low complexity" evidence="1">
    <location>
        <begin position="408"/>
        <end position="420"/>
    </location>
</feature>
<dbReference type="InterPro" id="IPR011990">
    <property type="entry name" value="TPR-like_helical_dom_sf"/>
</dbReference>
<reference evidence="2 3" key="1">
    <citation type="submission" date="2014-06" db="EMBL/GenBank/DDBJ databases">
        <title>Saccharopolyspora rectivirgula DSM-43113 Genome sequencing.</title>
        <authorList>
            <person name="Barrera C."/>
            <person name="Millon L."/>
            <person name="Rognon B."/>
            <person name="Zaugg C."/>
            <person name="Monod M."/>
        </authorList>
    </citation>
    <scope>NUCLEOTIDE SEQUENCE [LARGE SCALE GENOMIC DNA]</scope>
    <source>
        <strain evidence="2 3">DSM 43113</strain>
    </source>
</reference>
<evidence type="ECO:0000313" key="3">
    <source>
        <dbReference type="Proteomes" id="UP000031419"/>
    </source>
</evidence>
<keyword evidence="3" id="KW-1185">Reference proteome</keyword>
<dbReference type="SUPFAM" id="SSF48452">
    <property type="entry name" value="TPR-like"/>
    <property type="match status" value="1"/>
</dbReference>
<comment type="caution">
    <text evidence="2">The sequence shown here is derived from an EMBL/GenBank/DDBJ whole genome shotgun (WGS) entry which is preliminary data.</text>
</comment>
<proteinExistence type="predicted"/>
<feature type="compositionally biased region" description="Low complexity" evidence="1">
    <location>
        <begin position="341"/>
        <end position="356"/>
    </location>
</feature>